<proteinExistence type="predicted"/>
<name>A0A0E9XQ57_ANGAN</name>
<sequence length="36" mass="4251">MECICEFFCMCCSRPDDTVMIYIFKFMNEAASKPFV</sequence>
<reference evidence="1" key="2">
    <citation type="journal article" date="2015" name="Fish Shellfish Immunol.">
        <title>Early steps in the European eel (Anguilla anguilla)-Vibrio vulnificus interaction in the gills: Role of the RtxA13 toxin.</title>
        <authorList>
            <person name="Callol A."/>
            <person name="Pajuelo D."/>
            <person name="Ebbesson L."/>
            <person name="Teles M."/>
            <person name="MacKenzie S."/>
            <person name="Amaro C."/>
        </authorList>
    </citation>
    <scope>NUCLEOTIDE SEQUENCE</scope>
</reference>
<dbReference type="AlphaFoldDB" id="A0A0E9XQ57"/>
<protein>
    <submittedName>
        <fullName evidence="1">Uncharacterized protein</fullName>
    </submittedName>
</protein>
<accession>A0A0E9XQ57</accession>
<dbReference type="EMBL" id="GBXM01003823">
    <property type="protein sequence ID" value="JAI04755.1"/>
    <property type="molecule type" value="Transcribed_RNA"/>
</dbReference>
<evidence type="ECO:0000313" key="1">
    <source>
        <dbReference type="EMBL" id="JAI04755.1"/>
    </source>
</evidence>
<reference evidence="1" key="1">
    <citation type="submission" date="2014-11" db="EMBL/GenBank/DDBJ databases">
        <authorList>
            <person name="Amaro Gonzalez C."/>
        </authorList>
    </citation>
    <scope>NUCLEOTIDE SEQUENCE</scope>
</reference>
<organism evidence="1">
    <name type="scientific">Anguilla anguilla</name>
    <name type="common">European freshwater eel</name>
    <name type="synonym">Muraena anguilla</name>
    <dbReference type="NCBI Taxonomy" id="7936"/>
    <lineage>
        <taxon>Eukaryota</taxon>
        <taxon>Metazoa</taxon>
        <taxon>Chordata</taxon>
        <taxon>Craniata</taxon>
        <taxon>Vertebrata</taxon>
        <taxon>Euteleostomi</taxon>
        <taxon>Actinopterygii</taxon>
        <taxon>Neopterygii</taxon>
        <taxon>Teleostei</taxon>
        <taxon>Anguilliformes</taxon>
        <taxon>Anguillidae</taxon>
        <taxon>Anguilla</taxon>
    </lineage>
</organism>